<dbReference type="OMA" id="HTERTSM"/>
<dbReference type="InParanoid" id="D6WVY1"/>
<dbReference type="EMBL" id="KQ971359">
    <property type="protein sequence ID" value="EFA08630.1"/>
    <property type="molecule type" value="Genomic_DNA"/>
</dbReference>
<evidence type="ECO:0000313" key="2">
    <source>
        <dbReference type="EMBL" id="EFA08630.1"/>
    </source>
</evidence>
<protein>
    <submittedName>
        <fullName evidence="2">UPF0764 protein C16orf89 homolog-like Protein</fullName>
    </submittedName>
</protein>
<dbReference type="InterPro" id="IPR031751">
    <property type="entry name" value="DUF4735"/>
</dbReference>
<gene>
    <name evidence="2" type="primary">AUGUSTUS-3.0.2_06293</name>
    <name evidence="2" type="ORF">TcasGA2_TC006293</name>
</gene>
<dbReference type="AlphaFoldDB" id="D6WVY1"/>
<name>D6WVY1_TRICA</name>
<keyword evidence="1" id="KW-0732">Signal</keyword>
<dbReference type="OrthoDB" id="5949187at2759"/>
<dbReference type="STRING" id="7070.D6WVY1"/>
<dbReference type="eggNOG" id="ENOG502RBYN">
    <property type="taxonomic scope" value="Eukaryota"/>
</dbReference>
<keyword evidence="3" id="KW-1185">Reference proteome</keyword>
<dbReference type="PANTHER" id="PTHR33539">
    <property type="entry name" value="UPF0764 PROTEIN C16ORF89"/>
    <property type="match status" value="1"/>
</dbReference>
<evidence type="ECO:0000313" key="3">
    <source>
        <dbReference type="Proteomes" id="UP000007266"/>
    </source>
</evidence>
<dbReference type="Pfam" id="PF15882">
    <property type="entry name" value="DUF4735"/>
    <property type="match status" value="1"/>
</dbReference>
<dbReference type="GO" id="GO:0016020">
    <property type="term" value="C:membrane"/>
    <property type="evidence" value="ECO:0000318"/>
    <property type="project" value="GO_Central"/>
</dbReference>
<dbReference type="GO" id="GO:0005829">
    <property type="term" value="C:cytosol"/>
    <property type="evidence" value="ECO:0000318"/>
    <property type="project" value="GO_Central"/>
</dbReference>
<feature type="signal peptide" evidence="1">
    <location>
        <begin position="1"/>
        <end position="18"/>
    </location>
</feature>
<dbReference type="HOGENOM" id="CLU_051286_1_0_1"/>
<reference evidence="2 3" key="1">
    <citation type="journal article" date="2008" name="Nature">
        <title>The genome of the model beetle and pest Tribolium castaneum.</title>
        <authorList>
            <consortium name="Tribolium Genome Sequencing Consortium"/>
            <person name="Richards S."/>
            <person name="Gibbs R.A."/>
            <person name="Weinstock G.M."/>
            <person name="Brown S.J."/>
            <person name="Denell R."/>
            <person name="Beeman R.W."/>
            <person name="Gibbs R."/>
            <person name="Beeman R.W."/>
            <person name="Brown S.J."/>
            <person name="Bucher G."/>
            <person name="Friedrich M."/>
            <person name="Grimmelikhuijzen C.J."/>
            <person name="Klingler M."/>
            <person name="Lorenzen M."/>
            <person name="Richards S."/>
            <person name="Roth S."/>
            <person name="Schroder R."/>
            <person name="Tautz D."/>
            <person name="Zdobnov E.M."/>
            <person name="Muzny D."/>
            <person name="Gibbs R.A."/>
            <person name="Weinstock G.M."/>
            <person name="Attaway T."/>
            <person name="Bell S."/>
            <person name="Buhay C.J."/>
            <person name="Chandrabose M.N."/>
            <person name="Chavez D."/>
            <person name="Clerk-Blankenburg K.P."/>
            <person name="Cree A."/>
            <person name="Dao M."/>
            <person name="Davis C."/>
            <person name="Chacko J."/>
            <person name="Dinh H."/>
            <person name="Dugan-Rocha S."/>
            <person name="Fowler G."/>
            <person name="Garner T.T."/>
            <person name="Garnes J."/>
            <person name="Gnirke A."/>
            <person name="Hawes A."/>
            <person name="Hernandez J."/>
            <person name="Hines S."/>
            <person name="Holder M."/>
            <person name="Hume J."/>
            <person name="Jhangiani S.N."/>
            <person name="Joshi V."/>
            <person name="Khan Z.M."/>
            <person name="Jackson L."/>
            <person name="Kovar C."/>
            <person name="Kowis A."/>
            <person name="Lee S."/>
            <person name="Lewis L.R."/>
            <person name="Margolis J."/>
            <person name="Morgan M."/>
            <person name="Nazareth L.V."/>
            <person name="Nguyen N."/>
            <person name="Okwuonu G."/>
            <person name="Parker D."/>
            <person name="Richards S."/>
            <person name="Ruiz S.J."/>
            <person name="Santibanez J."/>
            <person name="Savard J."/>
            <person name="Scherer S.E."/>
            <person name="Schneider B."/>
            <person name="Sodergren E."/>
            <person name="Tautz D."/>
            <person name="Vattahil S."/>
            <person name="Villasana D."/>
            <person name="White C.S."/>
            <person name="Wright R."/>
            <person name="Park Y."/>
            <person name="Beeman R.W."/>
            <person name="Lord J."/>
            <person name="Oppert B."/>
            <person name="Lorenzen M."/>
            <person name="Brown S."/>
            <person name="Wang L."/>
            <person name="Savard J."/>
            <person name="Tautz D."/>
            <person name="Richards S."/>
            <person name="Weinstock G."/>
            <person name="Gibbs R.A."/>
            <person name="Liu Y."/>
            <person name="Worley K."/>
            <person name="Weinstock G."/>
            <person name="Elsik C.G."/>
            <person name="Reese J.T."/>
            <person name="Elhaik E."/>
            <person name="Landan G."/>
            <person name="Graur D."/>
            <person name="Arensburger P."/>
            <person name="Atkinson P."/>
            <person name="Beeman R.W."/>
            <person name="Beidler J."/>
            <person name="Brown S.J."/>
            <person name="Demuth J.P."/>
            <person name="Drury D.W."/>
            <person name="Du Y.Z."/>
            <person name="Fujiwara H."/>
            <person name="Lorenzen M."/>
            <person name="Maselli V."/>
            <person name="Osanai M."/>
            <person name="Park Y."/>
            <person name="Robertson H.M."/>
            <person name="Tu Z."/>
            <person name="Wang J.J."/>
            <person name="Wang S."/>
            <person name="Richards S."/>
            <person name="Song H."/>
            <person name="Zhang L."/>
            <person name="Sodergren E."/>
            <person name="Werner D."/>
            <person name="Stanke M."/>
            <person name="Morgenstern B."/>
            <person name="Solovyev V."/>
            <person name="Kosarev P."/>
            <person name="Brown G."/>
            <person name="Chen H.C."/>
            <person name="Ermolaeva O."/>
            <person name="Hlavina W."/>
            <person name="Kapustin Y."/>
            <person name="Kiryutin B."/>
            <person name="Kitts P."/>
            <person name="Maglott D."/>
            <person name="Pruitt K."/>
            <person name="Sapojnikov V."/>
            <person name="Souvorov A."/>
            <person name="Mackey A.J."/>
            <person name="Waterhouse R.M."/>
            <person name="Wyder S."/>
            <person name="Zdobnov E.M."/>
            <person name="Zdobnov E.M."/>
            <person name="Wyder S."/>
            <person name="Kriventseva E.V."/>
            <person name="Kadowaki T."/>
            <person name="Bork P."/>
            <person name="Aranda M."/>
            <person name="Bao R."/>
            <person name="Beermann A."/>
            <person name="Berns N."/>
            <person name="Bolognesi R."/>
            <person name="Bonneton F."/>
            <person name="Bopp D."/>
            <person name="Brown S.J."/>
            <person name="Bucher G."/>
            <person name="Butts T."/>
            <person name="Chaumot A."/>
            <person name="Denell R.E."/>
            <person name="Ferrier D.E."/>
            <person name="Friedrich M."/>
            <person name="Gordon C.M."/>
            <person name="Jindra M."/>
            <person name="Klingler M."/>
            <person name="Lan Q."/>
            <person name="Lattorff H.M."/>
            <person name="Laudet V."/>
            <person name="von Levetsow C."/>
            <person name="Liu Z."/>
            <person name="Lutz R."/>
            <person name="Lynch J.A."/>
            <person name="da Fonseca R.N."/>
            <person name="Posnien N."/>
            <person name="Reuter R."/>
            <person name="Roth S."/>
            <person name="Savard J."/>
            <person name="Schinko J.B."/>
            <person name="Schmitt C."/>
            <person name="Schoppmeier M."/>
            <person name="Schroder R."/>
            <person name="Shippy T.D."/>
            <person name="Simonnet F."/>
            <person name="Marques-Souza H."/>
            <person name="Tautz D."/>
            <person name="Tomoyasu Y."/>
            <person name="Trauner J."/>
            <person name="Van der Zee M."/>
            <person name="Vervoort M."/>
            <person name="Wittkopp N."/>
            <person name="Wimmer E.A."/>
            <person name="Yang X."/>
            <person name="Jones A.K."/>
            <person name="Sattelle D.B."/>
            <person name="Ebert P.R."/>
            <person name="Nelson D."/>
            <person name="Scott J.G."/>
            <person name="Beeman R.W."/>
            <person name="Muthukrishnan S."/>
            <person name="Kramer K.J."/>
            <person name="Arakane Y."/>
            <person name="Beeman R.W."/>
            <person name="Zhu Q."/>
            <person name="Hogenkamp D."/>
            <person name="Dixit R."/>
            <person name="Oppert B."/>
            <person name="Jiang H."/>
            <person name="Zou Z."/>
            <person name="Marshall J."/>
            <person name="Elpidina E."/>
            <person name="Vinokurov K."/>
            <person name="Oppert C."/>
            <person name="Zou Z."/>
            <person name="Evans J."/>
            <person name="Lu Z."/>
            <person name="Zhao P."/>
            <person name="Sumathipala N."/>
            <person name="Altincicek B."/>
            <person name="Vilcinskas A."/>
            <person name="Williams M."/>
            <person name="Hultmark D."/>
            <person name="Hetru C."/>
            <person name="Jiang H."/>
            <person name="Grimmelikhuijzen C.J."/>
            <person name="Hauser F."/>
            <person name="Cazzamali G."/>
            <person name="Williamson M."/>
            <person name="Park Y."/>
            <person name="Li B."/>
            <person name="Tanaka Y."/>
            <person name="Predel R."/>
            <person name="Neupert S."/>
            <person name="Schachtner J."/>
            <person name="Verleyen P."/>
            <person name="Raible F."/>
            <person name="Bork P."/>
            <person name="Friedrich M."/>
            <person name="Walden K.K."/>
            <person name="Robertson H.M."/>
            <person name="Angeli S."/>
            <person name="Foret S."/>
            <person name="Bucher G."/>
            <person name="Schuetz S."/>
            <person name="Maleszka R."/>
            <person name="Wimmer E.A."/>
            <person name="Beeman R.W."/>
            <person name="Lorenzen M."/>
            <person name="Tomoyasu Y."/>
            <person name="Miller S.C."/>
            <person name="Grossmann D."/>
            <person name="Bucher G."/>
        </authorList>
    </citation>
    <scope>NUCLEOTIDE SEQUENCE [LARGE SCALE GENOMIC DNA]</scope>
    <source>
        <strain evidence="2 3">Georgia GA2</strain>
    </source>
</reference>
<dbReference type="KEGG" id="tca:660947"/>
<dbReference type="PANTHER" id="PTHR33539:SF1">
    <property type="entry name" value="UPF0764 PROTEIN C16ORF89"/>
    <property type="match status" value="1"/>
</dbReference>
<feature type="chain" id="PRO_5003089708" evidence="1">
    <location>
        <begin position="19"/>
        <end position="330"/>
    </location>
</feature>
<dbReference type="PhylomeDB" id="D6WVY1"/>
<reference evidence="2 3" key="2">
    <citation type="journal article" date="2010" name="Nucleic Acids Res.">
        <title>BeetleBase in 2010: revisions to provide comprehensive genomic information for Tribolium castaneum.</title>
        <authorList>
            <person name="Kim H.S."/>
            <person name="Murphy T."/>
            <person name="Xia J."/>
            <person name="Caragea D."/>
            <person name="Park Y."/>
            <person name="Beeman R.W."/>
            <person name="Lorenzen M.D."/>
            <person name="Butcher S."/>
            <person name="Manak J.R."/>
            <person name="Brown S.J."/>
        </authorList>
    </citation>
    <scope>GENOME REANNOTATION</scope>
    <source>
        <strain evidence="2 3">Georgia GA2</strain>
    </source>
</reference>
<proteinExistence type="predicted"/>
<organism evidence="2 3">
    <name type="scientific">Tribolium castaneum</name>
    <name type="common">Red flour beetle</name>
    <dbReference type="NCBI Taxonomy" id="7070"/>
    <lineage>
        <taxon>Eukaryota</taxon>
        <taxon>Metazoa</taxon>
        <taxon>Ecdysozoa</taxon>
        <taxon>Arthropoda</taxon>
        <taxon>Hexapoda</taxon>
        <taxon>Insecta</taxon>
        <taxon>Pterygota</taxon>
        <taxon>Neoptera</taxon>
        <taxon>Endopterygota</taxon>
        <taxon>Coleoptera</taxon>
        <taxon>Polyphaga</taxon>
        <taxon>Cucujiformia</taxon>
        <taxon>Tenebrionidae</taxon>
        <taxon>Tenebrionidae incertae sedis</taxon>
        <taxon>Tribolium</taxon>
    </lineage>
</organism>
<accession>D6WVY1</accession>
<evidence type="ECO:0000256" key="1">
    <source>
        <dbReference type="SAM" id="SignalP"/>
    </source>
</evidence>
<dbReference type="Proteomes" id="UP000007266">
    <property type="component" value="Linkage group 8"/>
</dbReference>
<sequence>MWKRFYFAIVVVCVPVLSNISPEHVISKVLDKLGLTLDYLSEQYEIINVDCLFGVVLAGAIIDDTVTHPGPYRAQLRQLKNKTGLIFAKTAPLMQQQPSWNYFAKHVVVPELWPKPVRYKFAEFRMAYARESRVKTLFSKRTYENYTEGFSDQCLSLIVNSTLDIRGKKCRLSHKCQLFVENLEKGAGYILTHKLLLLQVARARQCKMSPKSLATAIKKVCASIYTETISAEYFVGLDEIFDLFLEQTLLCGYEGYADFLKFEWLEKILEAQHDSGCFPVRAHTRTRRETNEFGDGCADHTTGLGAAVLSLYLNYLIKNVHNVVLASEWF</sequence>